<dbReference type="InterPro" id="IPR021660">
    <property type="entry name" value="DUF3253"/>
</dbReference>
<gene>
    <name evidence="2" type="ORF">HKI87_07g47000</name>
</gene>
<keyword evidence="3" id="KW-1185">Reference proteome</keyword>
<dbReference type="InterPro" id="IPR036388">
    <property type="entry name" value="WH-like_DNA-bd_sf"/>
</dbReference>
<dbReference type="SUPFAM" id="SSF46785">
    <property type="entry name" value="Winged helix' DNA-binding domain"/>
    <property type="match status" value="1"/>
</dbReference>
<organism evidence="2 3">
    <name type="scientific">Chloropicon roscoffensis</name>
    <dbReference type="NCBI Taxonomy" id="1461544"/>
    <lineage>
        <taxon>Eukaryota</taxon>
        <taxon>Viridiplantae</taxon>
        <taxon>Chlorophyta</taxon>
        <taxon>Chloropicophyceae</taxon>
        <taxon>Chloropicales</taxon>
        <taxon>Chloropicaceae</taxon>
        <taxon>Chloropicon</taxon>
    </lineage>
</organism>
<feature type="region of interest" description="Disordered" evidence="1">
    <location>
        <begin position="31"/>
        <end position="77"/>
    </location>
</feature>
<dbReference type="AlphaFoldDB" id="A0AAX4PC42"/>
<dbReference type="Proteomes" id="UP001472866">
    <property type="component" value="Chromosome 07"/>
</dbReference>
<proteinExistence type="predicted"/>
<dbReference type="Pfam" id="PF11625">
    <property type="entry name" value="DUF3253"/>
    <property type="match status" value="1"/>
</dbReference>
<sequence>MDVTRRVARQLVAEGLAEILQRGKVVDPHKFKGPIRLRMKAPCSREGGQRHPASGQKAEETDGGTQERGMSPASPPG</sequence>
<evidence type="ECO:0000256" key="1">
    <source>
        <dbReference type="SAM" id="MobiDB-lite"/>
    </source>
</evidence>
<dbReference type="InterPro" id="IPR036390">
    <property type="entry name" value="WH_DNA-bd_sf"/>
</dbReference>
<evidence type="ECO:0000313" key="2">
    <source>
        <dbReference type="EMBL" id="WZN63155.1"/>
    </source>
</evidence>
<evidence type="ECO:0000313" key="3">
    <source>
        <dbReference type="Proteomes" id="UP001472866"/>
    </source>
</evidence>
<dbReference type="Gene3D" id="1.10.10.10">
    <property type="entry name" value="Winged helix-like DNA-binding domain superfamily/Winged helix DNA-binding domain"/>
    <property type="match status" value="1"/>
</dbReference>
<dbReference type="EMBL" id="CP151507">
    <property type="protein sequence ID" value="WZN63155.1"/>
    <property type="molecule type" value="Genomic_DNA"/>
</dbReference>
<accession>A0AAX4PC42</accession>
<protein>
    <submittedName>
        <fullName evidence="2">DUF3253 domain-containing protein</fullName>
    </submittedName>
</protein>
<name>A0AAX4PC42_9CHLO</name>
<reference evidence="2 3" key="1">
    <citation type="submission" date="2024-03" db="EMBL/GenBank/DDBJ databases">
        <title>Complete genome sequence of the green alga Chloropicon roscoffensis RCC1871.</title>
        <authorList>
            <person name="Lemieux C."/>
            <person name="Pombert J.-F."/>
            <person name="Otis C."/>
            <person name="Turmel M."/>
        </authorList>
    </citation>
    <scope>NUCLEOTIDE SEQUENCE [LARGE SCALE GENOMIC DNA]</scope>
    <source>
        <strain evidence="2 3">RCC1871</strain>
    </source>
</reference>